<sequence>MLGTSGCKSNATDHGASSSKLRLVATFIVHDSMESLARRLRRRPDDTGGRVSPSGSTASSRKKREALKRLHSSATPSDANITVASELPSYDVSTIDFALTPTTVASTPTTSSTDSPKLNRREQMRHRLNRMLSKTGIKGSRIASLQSIRSSSSIGLGLNASAGGTGTNISDEDDDTSASGDYTPPRRMMRSSIIPNLTVTPTSDGSGSNPAGDASPAASVRTVYRVNPDTGRPVAQQVYNPSFLSPARAKTRGRTTSSPRFLSRRSSASPSPSPRSGASFPRRTSSLRHSKEFPFNPSGAEPLNDDSDLYASNPTSPVTDESSRLLPAAAASSPALVSAGGSSTDDSSPPQFNKPLPTLPRDSEQPPPISVTPLDDDDVFFDAKSPADAAADAAPSWPLPADRQSVYGGGDADTLPSPPPLPPMSAARTAVTVSTKRSFATVPVHEDLPTASIFSDRNKIDDADDEEVSIEDSRPTTMLFTPSSSSATATAAATSSNNTPSTDATIRAVTTTRERSASGSSELSLYGFHHYKPLDESVMEQRRKRIAAELRRKNIFGDNSDNNQQEGGGDSNSSNVFANDTEGNVGADGNSSSSSSTASSAVIGDGFLPLDDDEDHVAPLLPPPTDHRRRRFTSHSQGNGGRLFAGGNSNRDSVVSVMTDATGVSFVTAAEGIWSDEDEDGHDQWESTEEDDGVVGVDVDDARGDAAEEGGTESSGHPLLLIPDPPRAEHVLPHHDDVDDRAEMSLGVFSKQEELSIGAADDKSEAESNTFQIVSKDGTNSSVMANLAAVEEASSNSSSNSSAGQEHGAPPLYLAKYSNPANGHFPPQPGAGPNVDLILDQQGKIKWSPSYSSVPDPLWVDEPSLFAIEAVVAAHIRLIDLDKDDFKVEYFAEGSFNKLYTVRKASVAPGTGPEYIFRVCLPAYPWYKLESEVATMELVRMYTNIPVPKVYVFDSDAENPVRYEWMMMDKVKGIPFAEARENMDLEQKTKLAHTLADWMHQLSMLRFNKIGSIYRRREKPATSKSDFKVGPIVEQPFMADWRLEYKVHRGPYTSVEQYFRALVDVNHFDALDPRQRLRSEYCAALDELTRLTCSLDECTSSFDRSQVKKAQDSWADKPTEKEARIAALRTRVDQHRANVQDDELDTVVWDRPRYALTNVHGSAIADPFGRVSRQCQALHFALPHLCPSEPLEPGAAVLHHWDMSDNNILVDGAGAAVALVDWEQVYTLPFDLIEPYPPAIADRFELSEPPAPLKPNASPDARATHAANTVFHENFLLRAAYRARLERLRSPHLAAFVERVPDMTELLALARGADQLSNEARVEQLVESLEDEIGRGF</sequence>
<feature type="compositionally biased region" description="Polar residues" evidence="1">
    <location>
        <begin position="193"/>
        <end position="209"/>
    </location>
</feature>
<feature type="compositionally biased region" description="Basic and acidic residues" evidence="1">
    <location>
        <begin position="39"/>
        <end position="48"/>
    </location>
</feature>
<dbReference type="PANTHER" id="PTHR21310">
    <property type="entry name" value="AMINOGLYCOSIDE PHOSPHOTRANSFERASE-RELATED-RELATED"/>
    <property type="match status" value="1"/>
</dbReference>
<feature type="region of interest" description="Disordered" evidence="1">
    <location>
        <begin position="675"/>
        <end position="696"/>
    </location>
</feature>
<feature type="compositionally biased region" description="Polar residues" evidence="1">
    <location>
        <begin position="310"/>
        <end position="320"/>
    </location>
</feature>
<feature type="compositionally biased region" description="Low complexity" evidence="1">
    <location>
        <begin position="382"/>
        <end position="402"/>
    </location>
</feature>
<dbReference type="Proteomes" id="UP000034182">
    <property type="component" value="Unassembled WGS sequence"/>
</dbReference>
<feature type="compositionally biased region" description="Polar residues" evidence="1">
    <location>
        <begin position="557"/>
        <end position="582"/>
    </location>
</feature>
<feature type="compositionally biased region" description="Basic residues" evidence="1">
    <location>
        <begin position="60"/>
        <end position="71"/>
    </location>
</feature>
<feature type="region of interest" description="Disordered" evidence="1">
    <location>
        <begin position="456"/>
        <end position="504"/>
    </location>
</feature>
<dbReference type="EMBL" id="LAQI01000018">
    <property type="protein sequence ID" value="KKY27805.1"/>
    <property type="molecule type" value="Genomic_DNA"/>
</dbReference>
<dbReference type="SUPFAM" id="SSF56112">
    <property type="entry name" value="Protein kinase-like (PK-like)"/>
    <property type="match status" value="1"/>
</dbReference>
<reference evidence="2 3" key="2">
    <citation type="submission" date="2015-05" db="EMBL/GenBank/DDBJ databases">
        <title>Distinctive expansion of gene families associated with plant cell wall degradation and secondary metabolism in the genomes of grapevine trunk pathogens.</title>
        <authorList>
            <person name="Lawrence D.P."/>
            <person name="Travadon R."/>
            <person name="Rolshausen P.E."/>
            <person name="Baumgartner K."/>
        </authorList>
    </citation>
    <scope>NUCLEOTIDE SEQUENCE [LARGE SCALE GENOMIC DNA]</scope>
    <source>
        <strain evidence="2">DS831</strain>
    </source>
</reference>
<feature type="region of interest" description="Disordered" evidence="1">
    <location>
        <begin position="39"/>
        <end position="74"/>
    </location>
</feature>
<dbReference type="PANTHER" id="PTHR21310:SF13">
    <property type="entry name" value="AMINOGLYCOSIDE PHOSPHOTRANSFERASE DOMAIN-CONTAINING PROTEIN"/>
    <property type="match status" value="1"/>
</dbReference>
<feature type="region of interest" description="Disordered" evidence="1">
    <location>
        <begin position="231"/>
        <end position="429"/>
    </location>
</feature>
<dbReference type="InterPro" id="IPR011009">
    <property type="entry name" value="Kinase-like_dom_sf"/>
</dbReference>
<proteinExistence type="predicted"/>
<reference evidence="2 3" key="1">
    <citation type="submission" date="2015-03" db="EMBL/GenBank/DDBJ databases">
        <authorList>
            <person name="Morales-Cruz A."/>
            <person name="Amrine K.C."/>
            <person name="Cantu D."/>
        </authorList>
    </citation>
    <scope>NUCLEOTIDE SEQUENCE [LARGE SCALE GENOMIC DNA]</scope>
    <source>
        <strain evidence="2">DS831</strain>
    </source>
</reference>
<evidence type="ECO:0000313" key="3">
    <source>
        <dbReference type="Proteomes" id="UP000034182"/>
    </source>
</evidence>
<organism evidence="2 3">
    <name type="scientific">Diplodia seriata</name>
    <dbReference type="NCBI Taxonomy" id="420778"/>
    <lineage>
        <taxon>Eukaryota</taxon>
        <taxon>Fungi</taxon>
        <taxon>Dikarya</taxon>
        <taxon>Ascomycota</taxon>
        <taxon>Pezizomycotina</taxon>
        <taxon>Dothideomycetes</taxon>
        <taxon>Dothideomycetes incertae sedis</taxon>
        <taxon>Botryosphaeriales</taxon>
        <taxon>Botryosphaeriaceae</taxon>
        <taxon>Diplodia</taxon>
    </lineage>
</organism>
<feature type="region of interest" description="Disordered" evidence="1">
    <location>
        <begin position="164"/>
        <end position="218"/>
    </location>
</feature>
<feature type="compositionally biased region" description="Low complexity" evidence="1">
    <location>
        <begin position="324"/>
        <end position="343"/>
    </location>
</feature>
<feature type="compositionally biased region" description="Low complexity" evidence="1">
    <location>
        <begin position="591"/>
        <end position="601"/>
    </location>
</feature>
<feature type="compositionally biased region" description="Acidic residues" evidence="1">
    <location>
        <begin position="675"/>
        <end position="693"/>
    </location>
</feature>
<feature type="region of interest" description="Disordered" evidence="1">
    <location>
        <begin position="550"/>
        <end position="650"/>
    </location>
</feature>
<feature type="region of interest" description="Disordered" evidence="1">
    <location>
        <begin position="790"/>
        <end position="813"/>
    </location>
</feature>
<keyword evidence="2" id="KW-0808">Transferase</keyword>
<name>A0A0G2HH99_9PEZI</name>
<evidence type="ECO:0000256" key="1">
    <source>
        <dbReference type="SAM" id="MobiDB-lite"/>
    </source>
</evidence>
<protein>
    <submittedName>
        <fullName evidence="2">Putative aminoglycoside phosphotransferase</fullName>
    </submittedName>
</protein>
<dbReference type="InterPro" id="IPR051678">
    <property type="entry name" value="AGP_Transferase"/>
</dbReference>
<dbReference type="GO" id="GO:0016740">
    <property type="term" value="F:transferase activity"/>
    <property type="evidence" value="ECO:0007669"/>
    <property type="project" value="UniProtKB-KW"/>
</dbReference>
<gene>
    <name evidence="2" type="ORF">UCDDS831_g00669</name>
</gene>
<comment type="caution">
    <text evidence="2">The sequence shown here is derived from an EMBL/GenBank/DDBJ whole genome shotgun (WGS) entry which is preliminary data.</text>
</comment>
<feature type="compositionally biased region" description="Low complexity" evidence="1">
    <location>
        <begin position="481"/>
        <end position="504"/>
    </location>
</feature>
<evidence type="ECO:0000313" key="2">
    <source>
        <dbReference type="EMBL" id="KKY27805.1"/>
    </source>
</evidence>
<feature type="compositionally biased region" description="Low complexity" evidence="1">
    <location>
        <begin position="254"/>
        <end position="283"/>
    </location>
</feature>
<accession>A0A0G2HH99</accession>